<evidence type="ECO:0000256" key="6">
    <source>
        <dbReference type="ARBA" id="ARBA00023134"/>
    </source>
</evidence>
<dbReference type="AlphaFoldDB" id="A0A2T0UF10"/>
<feature type="binding site" evidence="10">
    <location>
        <begin position="293"/>
        <end position="296"/>
    </location>
    <ligand>
        <name>GMP</name>
        <dbReference type="ChEBI" id="CHEBI:58115"/>
    </ligand>
</feature>
<evidence type="ECO:0000256" key="1">
    <source>
        <dbReference type="ARBA" id="ARBA00012726"/>
    </source>
</evidence>
<dbReference type="GO" id="GO:0005525">
    <property type="term" value="F:GTP binding"/>
    <property type="evidence" value="ECO:0007669"/>
    <property type="project" value="UniProtKB-KW"/>
</dbReference>
<evidence type="ECO:0000256" key="7">
    <source>
        <dbReference type="ARBA" id="ARBA00023211"/>
    </source>
</evidence>
<dbReference type="PANTHER" id="PTHR43749:SF2">
    <property type="entry name" value="RNA-SPLICING LIGASE RTCB"/>
    <property type="match status" value="1"/>
</dbReference>
<dbReference type="GO" id="GO:0030145">
    <property type="term" value="F:manganese ion binding"/>
    <property type="evidence" value="ECO:0007669"/>
    <property type="project" value="TreeGrafter"/>
</dbReference>
<dbReference type="EC" id="6.5.1.8" evidence="1"/>
<keyword evidence="6 10" id="KW-0342">GTP-binding</keyword>
<evidence type="ECO:0000256" key="3">
    <source>
        <dbReference type="ARBA" id="ARBA00022723"/>
    </source>
</evidence>
<evidence type="ECO:0000256" key="10">
    <source>
        <dbReference type="PIRSR" id="PIRSR601233-2"/>
    </source>
</evidence>
<keyword evidence="5" id="KW-0692">RNA repair</keyword>
<keyword evidence="2 12" id="KW-0436">Ligase</keyword>
<protein>
    <recommendedName>
        <fullName evidence="1">3'-phosphate/5'-hydroxy nucleic acid ligase</fullName>
        <ecNumber evidence="1">6.5.1.8</ecNumber>
    </recommendedName>
</protein>
<evidence type="ECO:0000256" key="9">
    <source>
        <dbReference type="PIRSR" id="PIRSR601233-1"/>
    </source>
</evidence>
<feature type="binding site" evidence="10">
    <location>
        <position position="300"/>
    </location>
    <ligand>
        <name>GMP</name>
        <dbReference type="ChEBI" id="CHEBI:58115"/>
    </ligand>
</feature>
<evidence type="ECO:0000313" key="12">
    <source>
        <dbReference type="EMBL" id="PRY56464.1"/>
    </source>
</evidence>
<keyword evidence="13" id="KW-1185">Reference proteome</keyword>
<feature type="binding site" evidence="11">
    <location>
        <position position="261"/>
    </location>
    <ligand>
        <name>Mn(2+)</name>
        <dbReference type="ChEBI" id="CHEBI:29035"/>
        <label>2</label>
    </ligand>
</feature>
<gene>
    <name evidence="12" type="ORF">B0I28_109113</name>
</gene>
<dbReference type="OrthoDB" id="9802323at2"/>
<dbReference type="GO" id="GO:0003909">
    <property type="term" value="F:DNA ligase activity"/>
    <property type="evidence" value="ECO:0007669"/>
    <property type="project" value="TreeGrafter"/>
</dbReference>
<evidence type="ECO:0000256" key="5">
    <source>
        <dbReference type="ARBA" id="ARBA00022800"/>
    </source>
</evidence>
<evidence type="ECO:0000256" key="2">
    <source>
        <dbReference type="ARBA" id="ARBA00022598"/>
    </source>
</evidence>
<dbReference type="InterPro" id="IPR001233">
    <property type="entry name" value="RtcB"/>
</dbReference>
<feature type="binding site" evidence="10">
    <location>
        <begin position="317"/>
        <end position="320"/>
    </location>
    <ligand>
        <name>GMP</name>
        <dbReference type="ChEBI" id="CHEBI:58115"/>
    </ligand>
</feature>
<evidence type="ECO:0000256" key="11">
    <source>
        <dbReference type="PIRSR" id="PIRSR601233-3"/>
    </source>
</evidence>
<proteinExistence type="predicted"/>
<comment type="catalytic activity">
    <reaction evidence="8">
        <text>a 3'-end 3'-phospho-ribonucleotide-RNA + a 5'-end dephospho-ribonucleoside-RNA + GTP = a ribonucleotidyl-ribonucleotide-RNA + GMP + diphosphate</text>
        <dbReference type="Rhea" id="RHEA:68076"/>
        <dbReference type="Rhea" id="RHEA-COMP:10463"/>
        <dbReference type="Rhea" id="RHEA-COMP:13936"/>
        <dbReference type="Rhea" id="RHEA-COMP:17355"/>
        <dbReference type="ChEBI" id="CHEBI:33019"/>
        <dbReference type="ChEBI" id="CHEBI:37565"/>
        <dbReference type="ChEBI" id="CHEBI:58115"/>
        <dbReference type="ChEBI" id="CHEBI:83062"/>
        <dbReference type="ChEBI" id="CHEBI:138284"/>
        <dbReference type="ChEBI" id="CHEBI:173118"/>
        <dbReference type="EC" id="6.5.1.8"/>
    </reaction>
</comment>
<dbReference type="Proteomes" id="UP000238176">
    <property type="component" value="Unassembled WGS sequence"/>
</dbReference>
<feature type="binding site" evidence="11">
    <location>
        <position position="68"/>
    </location>
    <ligand>
        <name>Mn(2+)</name>
        <dbReference type="ChEBI" id="CHEBI:29035"/>
        <label>1</label>
    </ligand>
</feature>
<accession>A0A2T0UF10</accession>
<dbReference type="SUPFAM" id="SSF103365">
    <property type="entry name" value="Hypothetical protein PH1602"/>
    <property type="match status" value="1"/>
</dbReference>
<dbReference type="InterPro" id="IPR036025">
    <property type="entry name" value="RtcB-like_sf"/>
</dbReference>
<feature type="active site" description="GMP-histidine intermediate" evidence="9">
    <location>
        <position position="317"/>
    </location>
</feature>
<dbReference type="EMBL" id="PVTJ01000009">
    <property type="protein sequence ID" value="PRY56464.1"/>
    <property type="molecule type" value="Genomic_DNA"/>
</dbReference>
<comment type="cofactor">
    <cofactor evidence="11">
        <name>Mn(2+)</name>
        <dbReference type="ChEBI" id="CHEBI:29035"/>
    </cofactor>
    <text evidence="11">Binds 2 manganese ions per subunit.</text>
</comment>
<feature type="binding site" evidence="11">
    <location>
        <position position="170"/>
    </location>
    <ligand>
        <name>Mn(2+)</name>
        <dbReference type="ChEBI" id="CHEBI:29035"/>
        <label>2</label>
    </ligand>
</feature>
<feature type="binding site" evidence="10">
    <location>
        <begin position="152"/>
        <end position="156"/>
    </location>
    <ligand>
        <name>GMP</name>
        <dbReference type="ChEBI" id="CHEBI:58115"/>
    </ligand>
</feature>
<dbReference type="GO" id="GO:0042245">
    <property type="term" value="P:RNA repair"/>
    <property type="evidence" value="ECO:0007669"/>
    <property type="project" value="UniProtKB-KW"/>
</dbReference>
<reference evidence="12 13" key="1">
    <citation type="submission" date="2018-03" db="EMBL/GenBank/DDBJ databases">
        <title>Genomic Encyclopedia of Type Strains, Phase III (KMG-III): the genomes of soil and plant-associated and newly described type strains.</title>
        <authorList>
            <person name="Whitman W."/>
        </authorList>
    </citation>
    <scope>NUCLEOTIDE SEQUENCE [LARGE SCALE GENOMIC DNA]</scope>
    <source>
        <strain evidence="12 13">CGMCC 4.7067</strain>
    </source>
</reference>
<dbReference type="Pfam" id="PF01139">
    <property type="entry name" value="RtcB"/>
    <property type="match status" value="1"/>
</dbReference>
<evidence type="ECO:0000313" key="13">
    <source>
        <dbReference type="Proteomes" id="UP000238176"/>
    </source>
</evidence>
<dbReference type="PANTHER" id="PTHR43749">
    <property type="entry name" value="RNA-SPLICING LIGASE RTCB"/>
    <property type="match status" value="1"/>
</dbReference>
<dbReference type="Gene3D" id="3.90.1860.10">
    <property type="entry name" value="tRNA-splicing ligase RtcB"/>
    <property type="match status" value="1"/>
</dbReference>
<dbReference type="RefSeq" id="WP_106365890.1">
    <property type="nucleotide sequence ID" value="NZ_PVTJ01000009.1"/>
</dbReference>
<evidence type="ECO:0000256" key="8">
    <source>
        <dbReference type="ARBA" id="ARBA00047746"/>
    </source>
</evidence>
<keyword evidence="3 11" id="KW-0479">Metal-binding</keyword>
<name>A0A2T0UF10_9ACTN</name>
<keyword evidence="7 11" id="KW-0464">Manganese</keyword>
<dbReference type="GO" id="GO:0006281">
    <property type="term" value="P:DNA repair"/>
    <property type="evidence" value="ECO:0007669"/>
    <property type="project" value="TreeGrafter"/>
</dbReference>
<comment type="caution">
    <text evidence="12">The sequence shown here is derived from an EMBL/GenBank/DDBJ whole genome shotgun (WGS) entry which is preliminary data.</text>
</comment>
<feature type="binding site" evidence="10">
    <location>
        <position position="387"/>
    </location>
    <ligand>
        <name>GMP</name>
        <dbReference type="ChEBI" id="CHEBI:58115"/>
    </ligand>
</feature>
<sequence>MPERINPKLLSYASIIDEQTLAQAKTTSSMPFVPRMVLMPDAHLGKGATVGSVIPTERAIMPAAVGVDIGCGMNALRTQYTLDDLAGRDLAALRIALEAATPLSAGQYNETLTASAEQACARLEALARAKGFDPGEYAENWRLQLGTLGSGNHFQEVTVDETGRVWLFLHSGSRGVGNRIAQRHIKIARKLCERRWISLPDPDLAYLVEGDPEFSDYINQMMWAQDFARENRAEMMRRMRACFESWVDGHVVASSLISCHHNYTARERVDGKDVWLSRKGAIDAHTGVPGLIPGSMGTASYVVSGKGNRAAMCTAPHGAGREYGRRAAERAFTVEQLQESMEGIEWSGSAALLDEIPAAYKDIDQVMADAADLVEVRHTLRQIVNVKGE</sequence>
<dbReference type="InterPro" id="IPR052915">
    <property type="entry name" value="RtcB-like"/>
</dbReference>
<dbReference type="GO" id="GO:0006396">
    <property type="term" value="P:RNA processing"/>
    <property type="evidence" value="ECO:0007669"/>
    <property type="project" value="InterPro"/>
</dbReference>
<evidence type="ECO:0000256" key="4">
    <source>
        <dbReference type="ARBA" id="ARBA00022741"/>
    </source>
</evidence>
<feature type="binding site" evidence="11">
    <location>
        <position position="153"/>
    </location>
    <ligand>
        <name>Mn(2+)</name>
        <dbReference type="ChEBI" id="CHEBI:29035"/>
        <label>1</label>
    </ligand>
</feature>
<keyword evidence="4 10" id="KW-0547">Nucleotide-binding</keyword>
<feature type="binding site" evidence="10">
    <location>
        <begin position="261"/>
        <end position="262"/>
    </location>
    <ligand>
        <name>GMP</name>
        <dbReference type="ChEBI" id="CHEBI:58115"/>
    </ligand>
</feature>
<dbReference type="GO" id="GO:0170057">
    <property type="term" value="F:RNA ligase (GTP) activity"/>
    <property type="evidence" value="ECO:0007669"/>
    <property type="project" value="UniProtKB-EC"/>
</dbReference>
<organism evidence="12 13">
    <name type="scientific">Glycomyces artemisiae</name>
    <dbReference type="NCBI Taxonomy" id="1076443"/>
    <lineage>
        <taxon>Bacteria</taxon>
        <taxon>Bacillati</taxon>
        <taxon>Actinomycetota</taxon>
        <taxon>Actinomycetes</taxon>
        <taxon>Glycomycetales</taxon>
        <taxon>Glycomycetaceae</taxon>
        <taxon>Glycomyces</taxon>
    </lineage>
</organism>